<reference evidence="14" key="1">
    <citation type="journal article" date="2013" name="Genome Biol. Evol.">
        <title>Punctuated emergences of genetic and phenotypic innovations in eumetazoan, bilaterian, euteleostome, and hominidae ancestors.</title>
        <authorList>
            <person name="Wenger Y."/>
            <person name="Galliot B."/>
        </authorList>
    </citation>
    <scope>NUCLEOTIDE SEQUENCE</scope>
    <source>
        <tissue evidence="14">Whole animals</tissue>
    </source>
</reference>
<dbReference type="FunFam" id="1.20.1560.10:FF:000018">
    <property type="entry name" value="ATP-binding cassette subfamily B member 11"/>
    <property type="match status" value="1"/>
</dbReference>
<evidence type="ECO:0000256" key="1">
    <source>
        <dbReference type="ARBA" id="ARBA00004141"/>
    </source>
</evidence>
<feature type="transmembrane region" description="Helical" evidence="11">
    <location>
        <begin position="341"/>
        <end position="362"/>
    </location>
</feature>
<dbReference type="PANTHER" id="PTHR43394">
    <property type="entry name" value="ATP-DEPENDENT PERMEASE MDL1, MITOCHONDRIAL"/>
    <property type="match status" value="1"/>
</dbReference>
<dbReference type="Gene3D" id="3.40.50.300">
    <property type="entry name" value="P-loop containing nucleotide triphosphate hydrolases"/>
    <property type="match status" value="2"/>
</dbReference>
<feature type="transmembrane region" description="Helical" evidence="11">
    <location>
        <begin position="306"/>
        <end position="329"/>
    </location>
</feature>
<evidence type="ECO:0000259" key="13">
    <source>
        <dbReference type="PROSITE" id="PS50929"/>
    </source>
</evidence>
<keyword evidence="8 11" id="KW-1133">Transmembrane helix</keyword>
<accession>T2MH87</accession>
<dbReference type="Gene3D" id="1.20.1560.10">
    <property type="entry name" value="ABC transporter type 1, transmembrane domain"/>
    <property type="match status" value="1"/>
</dbReference>
<feature type="domain" description="ABC transporter" evidence="12">
    <location>
        <begin position="1065"/>
        <end position="1302"/>
    </location>
</feature>
<dbReference type="SUPFAM" id="SSF52540">
    <property type="entry name" value="P-loop containing nucleoside triphosphate hydrolases"/>
    <property type="match status" value="2"/>
</dbReference>
<comment type="subcellular location">
    <subcellularLocation>
        <location evidence="1">Membrane</location>
        <topology evidence="1">Multi-pass membrane protein</topology>
    </subcellularLocation>
</comment>
<feature type="domain" description="ABC transporter" evidence="12">
    <location>
        <begin position="405"/>
        <end position="642"/>
    </location>
</feature>
<dbReference type="Pfam" id="PF00005">
    <property type="entry name" value="ABC_tran"/>
    <property type="match status" value="2"/>
</dbReference>
<dbReference type="PANTHER" id="PTHR43394:SF27">
    <property type="entry name" value="ATP-DEPENDENT TRANSLOCASE ABCB1-LIKE"/>
    <property type="match status" value="1"/>
</dbReference>
<feature type="compositionally biased region" description="Polar residues" evidence="10">
    <location>
        <begin position="693"/>
        <end position="705"/>
    </location>
</feature>
<evidence type="ECO:0000256" key="5">
    <source>
        <dbReference type="ARBA" id="ARBA00022737"/>
    </source>
</evidence>
<dbReference type="PROSITE" id="PS50929">
    <property type="entry name" value="ABC_TM1F"/>
    <property type="match status" value="2"/>
</dbReference>
<dbReference type="CDD" id="cd18578">
    <property type="entry name" value="ABC_6TM_Pgp_ABCB1_D2_like"/>
    <property type="match status" value="1"/>
</dbReference>
<feature type="non-terminal residue" evidence="14">
    <location>
        <position position="1"/>
    </location>
</feature>
<feature type="compositionally biased region" description="Basic and acidic residues" evidence="10">
    <location>
        <begin position="706"/>
        <end position="722"/>
    </location>
</feature>
<feature type="transmembrane region" description="Helical" evidence="11">
    <location>
        <begin position="889"/>
        <end position="909"/>
    </location>
</feature>
<sequence>FMGIQSEIYFDNKSQITNDTKAFDQQNGKHENDGKTTLDDLPKVIVHNPENKFDSEKKEDVGTVPLLSLFQYADGYDCLCIFFATLASIGNGIAQPASFIIFGKLIEEFINVGKNKQYDILGSMKIFAVYYCIIAAAMFVCSFFQAALWSFSASRQVHKIRMKFYSSILKQDVGWFDVNEPGTLTTRLSDDLVKIQSGIGDKVGMTLQALAMFFGGFGVGFFYSWKLTLVILATSPALMICGGIMGKVIGSFSTQEQTAYAAAGAVAEEVISSIRTVVAFGGELDEIKRYNEKLGRAQKAGVLKSVLVGASMGLFHIVIFACYALAFWYGSKLVASYEIKAGDLMIVFFCVMIGAAQIGQVAPNFEAVTSARGAAYIVFKICSRVPTIDCLTDEGYVLNDCAGEVFFSNVHFNYPSRPDVKILQGFDLKIKPGTTVALVGESGCGKSTIVKLLQRFYDTLEGSIMIDGVDIRNLNLKNMRTNIGVVSQEPILFDMSIAENISFGAVHEVSQSDIENAARNANAHDFISALPKGYDTRVGERGAQLSGGQKQRIAIARALIRNPIVLLFDEATSALDTESEKIVQEALDKVSKGRTTIVIAHRLSTVKNADVIVVVKEGKVAEFGTHHELISKKGLYHQLVLLQTVIEEVVPDLLNELGDEEKKEILEKIKSTSFLKNDEEVVESFHRQLSSRFSMRQSKLNSPVKQSKEDKDKEKKKKEEEEKVEPAPFTRIFRLNVTEWPYLVSGMFFAGLVGAFPVLFAIILSNLFEVFAKPPEEIRKESVKWSLYFLGLGFLDCIGFFFSSFLFGIAGEILTRRLRTQAFTAVLRQDISFFDDSKNTTGALTARLASDASAVNGATSSRLNTMTQVIVMGITALIIAFYYSWQLTLLVMGFAPVLLIAGAAHMKVFSNFALDQEKHLVNASASAQQAIMNIRTVASLGKEVYFINLFREMLLGPYRKSMRNAIVFGITFGLSSSIIMLANAAAFTLGGKLVQDKKLLFQDMFKVVLATVFGAMIAGQIASMAPNYVAAKVSAARLFQLLDKVPKIETFSNSGNILECINGDIEFSGIKFNYPTRPDVQVLNDFSLKIECGKKVALVGSSGCGKSTSVGLIERFYDPDFGKVMIDGYDIKDFNLKWLRSCLGLVSQEPVLFARTIKENIVYGLDKEISMDNIVLAATKANIHGFISNLPKGYETDVGDKGTLISGGQKQRIAIARALVRNPKIMLLDEATSALDSESEKVVQEALDVAMDGRTSVIIAHRLSTIQNADVIIVIQDGQVAESGSHLELIAKRGVYYQLIQAQL</sequence>
<dbReference type="GO" id="GO:0005743">
    <property type="term" value="C:mitochondrial inner membrane"/>
    <property type="evidence" value="ECO:0007669"/>
    <property type="project" value="TreeGrafter"/>
</dbReference>
<keyword evidence="9 11" id="KW-0472">Membrane</keyword>
<keyword evidence="6" id="KW-0547">Nucleotide-binding</keyword>
<protein>
    <submittedName>
        <fullName evidence="14">Multidrug resistance protein 1</fullName>
    </submittedName>
</protein>
<keyword evidence="7" id="KW-0067">ATP-binding</keyword>
<keyword evidence="3" id="KW-0813">Transport</keyword>
<dbReference type="SUPFAM" id="SSF90123">
    <property type="entry name" value="ABC transporter transmembrane region"/>
    <property type="match status" value="2"/>
</dbReference>
<dbReference type="CDD" id="cd03249">
    <property type="entry name" value="ABC_MTABC3_MDL1_MDL2"/>
    <property type="match status" value="2"/>
</dbReference>
<dbReference type="GO" id="GO:0015421">
    <property type="term" value="F:ABC-type oligopeptide transporter activity"/>
    <property type="evidence" value="ECO:0007669"/>
    <property type="project" value="TreeGrafter"/>
</dbReference>
<feature type="region of interest" description="Disordered" evidence="10">
    <location>
        <begin position="693"/>
        <end position="722"/>
    </location>
</feature>
<feature type="transmembrane region" description="Helical" evidence="11">
    <location>
        <begin position="965"/>
        <end position="987"/>
    </location>
</feature>
<evidence type="ECO:0000256" key="7">
    <source>
        <dbReference type="ARBA" id="ARBA00022840"/>
    </source>
</evidence>
<evidence type="ECO:0000256" key="3">
    <source>
        <dbReference type="ARBA" id="ARBA00022448"/>
    </source>
</evidence>
<dbReference type="SMART" id="SM00382">
    <property type="entry name" value="AAA"/>
    <property type="match status" value="2"/>
</dbReference>
<feature type="domain" description="ABC transmembrane type-1" evidence="13">
    <location>
        <begin position="746"/>
        <end position="1030"/>
    </location>
</feature>
<dbReference type="InterPro" id="IPR003593">
    <property type="entry name" value="AAA+_ATPase"/>
</dbReference>
<dbReference type="InterPro" id="IPR027417">
    <property type="entry name" value="P-loop_NTPase"/>
</dbReference>
<dbReference type="InterPro" id="IPR003439">
    <property type="entry name" value="ABC_transporter-like_ATP-bd"/>
</dbReference>
<dbReference type="PROSITE" id="PS00211">
    <property type="entry name" value="ABC_TRANSPORTER_1"/>
    <property type="match status" value="2"/>
</dbReference>
<comment type="similarity">
    <text evidence="2">Belongs to the ABC transporter superfamily. ABCB family. Multidrug resistance exporter (TC 3.A.1.201) subfamily.</text>
</comment>
<evidence type="ECO:0000256" key="8">
    <source>
        <dbReference type="ARBA" id="ARBA00022989"/>
    </source>
</evidence>
<dbReference type="GO" id="GO:0090374">
    <property type="term" value="P:oligopeptide export from mitochondrion"/>
    <property type="evidence" value="ECO:0007669"/>
    <property type="project" value="TreeGrafter"/>
</dbReference>
<dbReference type="EMBL" id="HAAD01005239">
    <property type="protein sequence ID" value="CDG71471.1"/>
    <property type="molecule type" value="mRNA"/>
</dbReference>
<name>T2MH87_HYDVU</name>
<gene>
    <name evidence="14" type="primary">ABCB1</name>
</gene>
<evidence type="ECO:0000256" key="9">
    <source>
        <dbReference type="ARBA" id="ARBA00023136"/>
    </source>
</evidence>
<feature type="transmembrane region" description="Helical" evidence="11">
    <location>
        <begin position="203"/>
        <end position="223"/>
    </location>
</feature>
<dbReference type="FunFam" id="1.20.1560.10:FF:000009">
    <property type="entry name" value="ABC transporter B family member 1"/>
    <property type="match status" value="1"/>
</dbReference>
<keyword evidence="5" id="KW-0677">Repeat</keyword>
<evidence type="ECO:0000259" key="12">
    <source>
        <dbReference type="PROSITE" id="PS50893"/>
    </source>
</evidence>
<dbReference type="InterPro" id="IPR039421">
    <property type="entry name" value="Type_1_exporter"/>
</dbReference>
<feature type="transmembrane region" description="Helical" evidence="11">
    <location>
        <begin position="128"/>
        <end position="151"/>
    </location>
</feature>
<evidence type="ECO:0000256" key="10">
    <source>
        <dbReference type="SAM" id="MobiDB-lite"/>
    </source>
</evidence>
<evidence type="ECO:0000313" key="14">
    <source>
        <dbReference type="EMBL" id="CDG71471.1"/>
    </source>
</evidence>
<evidence type="ECO:0000256" key="2">
    <source>
        <dbReference type="ARBA" id="ARBA00007577"/>
    </source>
</evidence>
<feature type="transmembrane region" description="Helical" evidence="11">
    <location>
        <begin position="229"/>
        <end position="249"/>
    </location>
</feature>
<feature type="transmembrane region" description="Helical" evidence="11">
    <location>
        <begin position="785"/>
        <end position="809"/>
    </location>
</feature>
<dbReference type="GO" id="GO:0016887">
    <property type="term" value="F:ATP hydrolysis activity"/>
    <property type="evidence" value="ECO:0007669"/>
    <property type="project" value="InterPro"/>
</dbReference>
<organism evidence="14">
    <name type="scientific">Hydra vulgaris</name>
    <name type="common">Hydra</name>
    <name type="synonym">Hydra attenuata</name>
    <dbReference type="NCBI Taxonomy" id="6087"/>
    <lineage>
        <taxon>Eukaryota</taxon>
        <taxon>Metazoa</taxon>
        <taxon>Cnidaria</taxon>
        <taxon>Hydrozoa</taxon>
        <taxon>Hydroidolina</taxon>
        <taxon>Anthoathecata</taxon>
        <taxon>Aplanulata</taxon>
        <taxon>Hydridae</taxon>
        <taxon>Hydra</taxon>
    </lineage>
</organism>
<dbReference type="FunFam" id="3.40.50.300:FF:000205">
    <property type="entry name" value="ABC transporter B family member 4"/>
    <property type="match status" value="2"/>
</dbReference>
<dbReference type="PROSITE" id="PS50893">
    <property type="entry name" value="ABC_TRANSPORTER_2"/>
    <property type="match status" value="2"/>
</dbReference>
<feature type="transmembrane region" description="Helical" evidence="11">
    <location>
        <begin position="1007"/>
        <end position="1030"/>
    </location>
</feature>
<evidence type="ECO:0000256" key="11">
    <source>
        <dbReference type="SAM" id="Phobius"/>
    </source>
</evidence>
<dbReference type="OrthoDB" id="6500128at2759"/>
<feature type="transmembrane region" description="Helical" evidence="11">
    <location>
        <begin position="740"/>
        <end position="765"/>
    </location>
</feature>
<dbReference type="GO" id="GO:0005524">
    <property type="term" value="F:ATP binding"/>
    <property type="evidence" value="ECO:0007669"/>
    <property type="project" value="UniProtKB-KW"/>
</dbReference>
<feature type="domain" description="ABC transmembrane type-1" evidence="13">
    <location>
        <begin position="82"/>
        <end position="370"/>
    </location>
</feature>
<dbReference type="Pfam" id="PF00664">
    <property type="entry name" value="ABC_membrane"/>
    <property type="match status" value="2"/>
</dbReference>
<proteinExistence type="evidence at transcript level"/>
<dbReference type="InterPro" id="IPR011527">
    <property type="entry name" value="ABC1_TM_dom"/>
</dbReference>
<evidence type="ECO:0000256" key="6">
    <source>
        <dbReference type="ARBA" id="ARBA00022741"/>
    </source>
</evidence>
<evidence type="ECO:0000256" key="4">
    <source>
        <dbReference type="ARBA" id="ARBA00022692"/>
    </source>
</evidence>
<feature type="transmembrane region" description="Helical" evidence="11">
    <location>
        <begin position="863"/>
        <end position="883"/>
    </location>
</feature>
<dbReference type="InterPro" id="IPR036640">
    <property type="entry name" value="ABC1_TM_sf"/>
</dbReference>
<keyword evidence="4 11" id="KW-0812">Transmembrane</keyword>
<dbReference type="InterPro" id="IPR017871">
    <property type="entry name" value="ABC_transporter-like_CS"/>
</dbReference>
<dbReference type="CDD" id="cd18577">
    <property type="entry name" value="ABC_6TM_Pgp_ABCB1_D1_like"/>
    <property type="match status" value="1"/>
</dbReference>